<dbReference type="EMBL" id="OJIN01000215">
    <property type="protein sequence ID" value="SPD75649.1"/>
    <property type="molecule type" value="Genomic_DNA"/>
</dbReference>
<keyword evidence="1" id="KW-0472">Membrane</keyword>
<protein>
    <recommendedName>
        <fullName evidence="3">DUF3147 family protein</fullName>
    </recommendedName>
</protein>
<sequence length="110" mass="12283">MQTFLKAAISLLIILTATAIGKRFPSVAGLIAVMPLAGALIFVWMHLENRGNPQVMELFTKGAIWGFVPSLMFYLAAFFCLKRQLPLSIILLTCFAVWLIAASFHQWLLK</sequence>
<reference evidence="2" key="1">
    <citation type="submission" date="2018-01" db="EMBL/GenBank/DDBJ databases">
        <authorList>
            <person name="Regsiter A."/>
            <person name="William W."/>
        </authorList>
    </citation>
    <scope>NUCLEOTIDE SEQUENCE</scope>
    <source>
        <strain evidence="2">TRIP AH-1</strain>
    </source>
</reference>
<feature type="transmembrane region" description="Helical" evidence="1">
    <location>
        <begin position="85"/>
        <end position="109"/>
    </location>
</feature>
<evidence type="ECO:0008006" key="3">
    <source>
        <dbReference type="Google" id="ProtNLM"/>
    </source>
</evidence>
<keyword evidence="1" id="KW-0812">Transmembrane</keyword>
<evidence type="ECO:0000256" key="1">
    <source>
        <dbReference type="SAM" id="Phobius"/>
    </source>
</evidence>
<organism evidence="2">
    <name type="scientific">uncultured Desulfobacterium sp</name>
    <dbReference type="NCBI Taxonomy" id="201089"/>
    <lineage>
        <taxon>Bacteria</taxon>
        <taxon>Pseudomonadati</taxon>
        <taxon>Thermodesulfobacteriota</taxon>
        <taxon>Desulfobacteria</taxon>
        <taxon>Desulfobacterales</taxon>
        <taxon>Desulfobacteriaceae</taxon>
        <taxon>Desulfobacterium</taxon>
        <taxon>environmental samples</taxon>
    </lineage>
</organism>
<evidence type="ECO:0000313" key="2">
    <source>
        <dbReference type="EMBL" id="SPD75649.1"/>
    </source>
</evidence>
<proteinExistence type="predicted"/>
<name>A0A445N1R8_9BACT</name>
<keyword evidence="1" id="KW-1133">Transmembrane helix</keyword>
<feature type="transmembrane region" description="Helical" evidence="1">
    <location>
        <begin position="29"/>
        <end position="47"/>
    </location>
</feature>
<dbReference type="AlphaFoldDB" id="A0A445N1R8"/>
<accession>A0A445N1R8</accession>
<feature type="transmembrane region" description="Helical" evidence="1">
    <location>
        <begin position="59"/>
        <end position="79"/>
    </location>
</feature>
<gene>
    <name evidence="2" type="ORF">PITCH_A700019</name>
</gene>